<dbReference type="GO" id="GO:0006145">
    <property type="term" value="P:purine nucleobase catabolic process"/>
    <property type="evidence" value="ECO:0007669"/>
    <property type="project" value="TreeGrafter"/>
</dbReference>
<dbReference type="STRING" id="1577791.Mpt1_c08340"/>
<dbReference type="Gene3D" id="2.30.40.10">
    <property type="entry name" value="Urease, subunit C, domain 1"/>
    <property type="match status" value="1"/>
</dbReference>
<dbReference type="SUPFAM" id="SSF51338">
    <property type="entry name" value="Composite domain of metallo-dependent hydrolases"/>
    <property type="match status" value="1"/>
</dbReference>
<dbReference type="GeneID" id="24818503"/>
<dbReference type="EC" id="3.5.2.3" evidence="4"/>
<dbReference type="SUPFAM" id="SSF51556">
    <property type="entry name" value="Metallo-dependent hydrolases"/>
    <property type="match status" value="1"/>
</dbReference>
<evidence type="ECO:0000313" key="6">
    <source>
        <dbReference type="EMBL" id="AIZ56711.1"/>
    </source>
</evidence>
<dbReference type="InterPro" id="IPR004722">
    <property type="entry name" value="DHOase"/>
</dbReference>
<dbReference type="GO" id="GO:0004038">
    <property type="term" value="F:allantoinase activity"/>
    <property type="evidence" value="ECO:0007669"/>
    <property type="project" value="TreeGrafter"/>
</dbReference>
<dbReference type="GO" id="GO:0004151">
    <property type="term" value="F:dihydroorotase activity"/>
    <property type="evidence" value="ECO:0007669"/>
    <property type="project" value="UniProtKB-UniRule"/>
</dbReference>
<dbReference type="AlphaFoldDB" id="A0A0A7LGT8"/>
<keyword evidence="1 4" id="KW-0479">Metal-binding</keyword>
<dbReference type="EMBL" id="CP010070">
    <property type="protein sequence ID" value="AIZ56711.1"/>
    <property type="molecule type" value="Genomic_DNA"/>
</dbReference>
<comment type="cofactor">
    <cofactor evidence="4">
        <name>Zn(2+)</name>
        <dbReference type="ChEBI" id="CHEBI:29105"/>
    </cofactor>
    <text evidence="4">Binds 2 Zn(2+) ions per subunit.</text>
</comment>
<feature type="binding site" evidence="4">
    <location>
        <position position="141"/>
    </location>
    <ligand>
        <name>Zn(2+)</name>
        <dbReference type="ChEBI" id="CHEBI:29105"/>
        <label>2</label>
    </ligand>
</feature>
<feature type="binding site" evidence="4">
    <location>
        <position position="222"/>
    </location>
    <ligand>
        <name>Zn(2+)</name>
        <dbReference type="ChEBI" id="CHEBI:29105"/>
        <label>2</label>
    </ligand>
</feature>
<feature type="binding site" evidence="4">
    <location>
        <position position="92"/>
    </location>
    <ligand>
        <name>substrate</name>
    </ligand>
</feature>
<feature type="domain" description="Amidohydrolase-related" evidence="5">
    <location>
        <begin position="49"/>
        <end position="400"/>
    </location>
</feature>
<dbReference type="InterPro" id="IPR011059">
    <property type="entry name" value="Metal-dep_hydrolase_composite"/>
</dbReference>
<dbReference type="InterPro" id="IPR032466">
    <property type="entry name" value="Metal_Hydrolase"/>
</dbReference>
<keyword evidence="7" id="KW-1185">Reference proteome</keyword>
<organism evidence="6 7">
    <name type="scientific">Candidatus Methanoplasma termitum</name>
    <dbReference type="NCBI Taxonomy" id="1577791"/>
    <lineage>
        <taxon>Archaea</taxon>
        <taxon>Methanobacteriati</taxon>
        <taxon>Thermoplasmatota</taxon>
        <taxon>Thermoplasmata</taxon>
        <taxon>Methanomassiliicoccales</taxon>
        <taxon>Methanomassiliicoccaceae</taxon>
        <taxon>Candidatus Methanoplasma</taxon>
    </lineage>
</organism>
<dbReference type="UniPathway" id="UPA00070">
    <property type="reaction ID" value="UER00117"/>
</dbReference>
<feature type="binding site" evidence="4">
    <location>
        <position position="292"/>
    </location>
    <ligand>
        <name>substrate</name>
    </ligand>
</feature>
<evidence type="ECO:0000256" key="4">
    <source>
        <dbReference type="HAMAP-Rule" id="MF_00220"/>
    </source>
</evidence>
<keyword evidence="4" id="KW-0862">Zinc</keyword>
<dbReference type="Pfam" id="PF01979">
    <property type="entry name" value="Amidohydro_1"/>
    <property type="match status" value="1"/>
</dbReference>
<dbReference type="HOGENOM" id="CLU_015572_1_1_2"/>
<evidence type="ECO:0000256" key="3">
    <source>
        <dbReference type="ARBA" id="ARBA00022975"/>
    </source>
</evidence>
<proteinExistence type="inferred from homology"/>
<feature type="active site" evidence="4">
    <location>
        <position position="288"/>
    </location>
</feature>
<dbReference type="GO" id="GO:0005737">
    <property type="term" value="C:cytoplasm"/>
    <property type="evidence" value="ECO:0007669"/>
    <property type="project" value="TreeGrafter"/>
</dbReference>
<dbReference type="Gene3D" id="3.20.20.140">
    <property type="entry name" value="Metal-dependent hydrolases"/>
    <property type="match status" value="1"/>
</dbReference>
<reference evidence="6 7" key="1">
    <citation type="journal article" date="2014" name="Appl. Environ. Microbiol.">
        <title>Comparative Genome Analysis of 'Candidatus Methanoplasma termitum' Indicates a New Mode of Energy Metabolism in the Seventh Order of Methanogens.</title>
        <authorList>
            <person name="Lang K."/>
            <person name="Schuldes J."/>
            <person name="Klingl A."/>
            <person name="Poehlein A."/>
            <person name="Daniel R."/>
            <person name="Brune A."/>
        </authorList>
    </citation>
    <scope>NUCLEOTIDE SEQUENCE [LARGE SCALE GENOMIC DNA]</scope>
    <source>
        <strain evidence="7">Mpt1</strain>
    </source>
</reference>
<keyword evidence="3 4" id="KW-0665">Pyrimidine biosynthesis</keyword>
<evidence type="ECO:0000259" key="5">
    <source>
        <dbReference type="Pfam" id="PF01979"/>
    </source>
</evidence>
<dbReference type="GO" id="GO:0008270">
    <property type="term" value="F:zinc ion binding"/>
    <property type="evidence" value="ECO:0007669"/>
    <property type="project" value="UniProtKB-UniRule"/>
</dbReference>
<dbReference type="InterPro" id="IPR002195">
    <property type="entry name" value="Dihydroorotase_CS"/>
</dbReference>
<comment type="pathway">
    <text evidence="4">Pyrimidine metabolism; UMP biosynthesis via de novo pathway; (S)-dihydroorotate from bicarbonate: step 3/3.</text>
</comment>
<feature type="modified residue" description="N6-carboxylysine" evidence="4">
    <location>
        <position position="141"/>
    </location>
</feature>
<evidence type="ECO:0000256" key="2">
    <source>
        <dbReference type="ARBA" id="ARBA00022801"/>
    </source>
</evidence>
<dbReference type="PROSITE" id="PS00482">
    <property type="entry name" value="DIHYDROOROTASE_1"/>
    <property type="match status" value="1"/>
</dbReference>
<protein>
    <recommendedName>
        <fullName evidence="4">Dihydroorotase</fullName>
        <shortName evidence="4">DHOase</shortName>
        <ecNumber evidence="4">3.5.2.3</ecNumber>
    </recommendedName>
</protein>
<keyword evidence="2 4" id="KW-0378">Hydrolase</keyword>
<name>A0A0A7LGT8_9ARCH</name>
<comment type="function">
    <text evidence="4">Catalyzes the reversible cyclization of carbamoyl aspartate to dihydroorotate.</text>
</comment>
<dbReference type="HAMAP" id="MF_00220_A">
    <property type="entry name" value="PyrC_classI_A"/>
    <property type="match status" value="1"/>
</dbReference>
<comment type="similarity">
    <text evidence="4">Belongs to the metallo-dependent hydrolases superfamily. DHOase family. Class I DHOase subfamily.</text>
</comment>
<comment type="caution">
    <text evidence="4">Lacks conserved residue(s) required for the propagation of feature annotation.</text>
</comment>
<feature type="binding site" evidence="4">
    <location>
        <position position="58"/>
    </location>
    <ligand>
        <name>Zn(2+)</name>
        <dbReference type="ChEBI" id="CHEBI:29105"/>
        <label>1</label>
    </ligand>
</feature>
<gene>
    <name evidence="4 6" type="primary">pyrC</name>
    <name evidence="6" type="ORF">Mpt1_c08340</name>
</gene>
<feature type="binding site" evidence="4">
    <location>
        <position position="60"/>
    </location>
    <ligand>
        <name>Zn(2+)</name>
        <dbReference type="ChEBI" id="CHEBI:29105"/>
        <label>1</label>
    </ligand>
</feature>
<dbReference type="NCBIfam" id="TIGR00857">
    <property type="entry name" value="pyrC_multi"/>
    <property type="match status" value="1"/>
</dbReference>
<dbReference type="RefSeq" id="WP_048112451.1">
    <property type="nucleotide sequence ID" value="NZ_CP010070.1"/>
</dbReference>
<feature type="binding site" evidence="4">
    <location>
        <position position="176"/>
    </location>
    <ligand>
        <name>Zn(2+)</name>
        <dbReference type="ChEBI" id="CHEBI:29105"/>
        <label>2</label>
    </ligand>
</feature>
<feature type="binding site" evidence="4">
    <location>
        <position position="141"/>
    </location>
    <ligand>
        <name>Zn(2+)</name>
        <dbReference type="ChEBI" id="CHEBI:29105"/>
        <label>1</label>
    </ligand>
</feature>
<sequence length="421" mass="45918">MSFDLVVSGRAFVKGEIKYSEIGITDGKIASVKSSVKGGEKRIDVPGGVILPGFIDPHVHFRDPGMTEKEDFSSGTLSAVHGGVTCVLDMPNTLPPVTDVSMLLDKKDHVKGKAYADYGLFAAVTPGCSAGMLAPLVPGFKLFMGSTTGKILLNDDAEIISTFRDIALTGKRISVHAEDDRMISKEKENNCRDHLRNRPVEAEINALRRLSRFKGMKINICHNTNAESVALAGELGFTTEVTMHHLFFEADKFSSSEYKVNPPIRNSAVRDKLYRSFINGKISMFGSDHAPHTLSDKSKDFDEAPSGIPGVETTIPMVMNMVRNNTITLKQAVSMGSETPAAAFGMRKGRIEEGCDADLSVFDTRNFAKINVRKLHSKAGHSPYEGWEAVFPDIVMVRGEVQIEGGEFCGEKVGKDAYGKH</sequence>
<feature type="binding site" evidence="4">
    <location>
        <begin position="60"/>
        <end position="62"/>
    </location>
    <ligand>
        <name>substrate</name>
    </ligand>
</feature>
<dbReference type="KEGG" id="mear:Mpt1_c08340"/>
<feature type="binding site" evidence="4">
    <location>
        <position position="288"/>
    </location>
    <ligand>
        <name>Zn(2+)</name>
        <dbReference type="ChEBI" id="CHEBI:29105"/>
        <label>1</label>
    </ligand>
</feature>
<dbReference type="Proteomes" id="UP000030787">
    <property type="component" value="Chromosome"/>
</dbReference>
<accession>A0A0A7LGT8</accession>
<dbReference type="InterPro" id="IPR050138">
    <property type="entry name" value="DHOase/Allantoinase_Hydrolase"/>
</dbReference>
<dbReference type="PROSITE" id="PS00483">
    <property type="entry name" value="DIHYDROOROTASE_2"/>
    <property type="match status" value="1"/>
</dbReference>
<comment type="catalytic activity">
    <reaction evidence="4">
        <text>(S)-dihydroorotate + H2O = N-carbamoyl-L-aspartate + H(+)</text>
        <dbReference type="Rhea" id="RHEA:24296"/>
        <dbReference type="ChEBI" id="CHEBI:15377"/>
        <dbReference type="ChEBI" id="CHEBI:15378"/>
        <dbReference type="ChEBI" id="CHEBI:30864"/>
        <dbReference type="ChEBI" id="CHEBI:32814"/>
        <dbReference type="EC" id="3.5.2.3"/>
    </reaction>
</comment>
<dbReference type="InterPro" id="IPR006680">
    <property type="entry name" value="Amidohydro-rel"/>
</dbReference>
<dbReference type="PANTHER" id="PTHR43668:SF2">
    <property type="entry name" value="ALLANTOINASE"/>
    <property type="match status" value="1"/>
</dbReference>
<dbReference type="PANTHER" id="PTHR43668">
    <property type="entry name" value="ALLANTOINASE"/>
    <property type="match status" value="1"/>
</dbReference>
<dbReference type="GO" id="GO:0044205">
    <property type="term" value="P:'de novo' UMP biosynthetic process"/>
    <property type="evidence" value="ECO:0007669"/>
    <property type="project" value="UniProtKB-UniRule"/>
</dbReference>
<evidence type="ECO:0000256" key="1">
    <source>
        <dbReference type="ARBA" id="ARBA00022723"/>
    </source>
</evidence>
<evidence type="ECO:0000313" key="7">
    <source>
        <dbReference type="Proteomes" id="UP000030787"/>
    </source>
</evidence>